<gene>
    <name evidence="2" type="ORF">JG687_00013039</name>
</gene>
<dbReference type="AlphaFoldDB" id="A0A8T1U3S8"/>
<evidence type="ECO:0000313" key="2">
    <source>
        <dbReference type="EMBL" id="KAG6952369.1"/>
    </source>
</evidence>
<dbReference type="VEuPathDB" id="FungiDB:PC110_g19175"/>
<accession>A0A8T1U3S8</accession>
<name>A0A8T1U3S8_9STRA</name>
<evidence type="ECO:0000256" key="1">
    <source>
        <dbReference type="SAM" id="MobiDB-lite"/>
    </source>
</evidence>
<evidence type="ECO:0008006" key="4">
    <source>
        <dbReference type="Google" id="ProtNLM"/>
    </source>
</evidence>
<organism evidence="2 3">
    <name type="scientific">Phytophthora cactorum</name>
    <dbReference type="NCBI Taxonomy" id="29920"/>
    <lineage>
        <taxon>Eukaryota</taxon>
        <taxon>Sar</taxon>
        <taxon>Stramenopiles</taxon>
        <taxon>Oomycota</taxon>
        <taxon>Peronosporomycetes</taxon>
        <taxon>Peronosporales</taxon>
        <taxon>Peronosporaceae</taxon>
        <taxon>Phytophthora</taxon>
    </lineage>
</organism>
<protein>
    <recommendedName>
        <fullName evidence="4">BZIP domain-containing protein</fullName>
    </recommendedName>
</protein>
<evidence type="ECO:0000313" key="3">
    <source>
        <dbReference type="Proteomes" id="UP000688947"/>
    </source>
</evidence>
<proteinExistence type="predicted"/>
<sequence length="791" mass="88867">MNWNWSHEKEGSGDSYAKAMSEGNRARVTWPRIGEVTCDCTFYVSMRLPYQHLCSVLVTCVTQHRFEVEQRHPRWSMKEAKIVLPNVESTVKHLRKVSRAIGESKNAAAVHVRLTANSRIAYVKLKKGEVSEHTVVSDFAAKYPVCYKKNYMLSGASTVLLQPGSAVFPNFVIPVMKIVDEYRKDISWIERDWGKSGELEHPLLEDLTASPKVIATEMKRDDCGSGADDVLDSYDDAMWGDIRGLAPLQSPSSGFSPQFDSMVLIDTICGASPVKSSGFCVQALQMCGDEAIDSVRGGGQAGGTTFGFRLNDAELNAVWFATQPGYVGTFENYDNYEQKEAAPAWPVSLATCPVSDTLSDSSQSTGTTAAAKRRQKNREWMRRARQKQREELNNMKITVARLEKQYAELSLLSTATIRNTQQNALVPQSKMASNHTQAVELANRLGAENLYLKAEIQQLAAWKLNLSRVLQSRLEIDGPRWAQQFQQPALGGEEVLRMQLDKLDELEAAEEFGFHALSDLDLTRVILENSRTIARVQSQVLIPSSSDTDDGARTRRMQTFGWNMVQRVHGNIMECVFTKRFYGLNVAELMQKTWANDMRLGEYKKVKGETCRLEVLQQVNPNAYVVGRDVMSPTEDISTFRSVYVRFLVETSRRLPASDGSMTTPTCIDAYSPSTTPQYTDSDSECDELMLEATGYVLGTQSISTDFSRHPREEDTRNKVAWAHISLSIEFLNVVHPVTREEYQQLRWSGRTDYCGLEHAHRNASDMMQGLLRWELVVISPAVNLVSLSIE</sequence>
<dbReference type="VEuPathDB" id="FungiDB:PC110_g19176"/>
<dbReference type="EMBL" id="JAENGZ010000925">
    <property type="protein sequence ID" value="KAG6952369.1"/>
    <property type="molecule type" value="Genomic_DNA"/>
</dbReference>
<feature type="compositionally biased region" description="Polar residues" evidence="1">
    <location>
        <begin position="356"/>
        <end position="368"/>
    </location>
</feature>
<feature type="compositionally biased region" description="Basic and acidic residues" evidence="1">
    <location>
        <begin position="377"/>
        <end position="387"/>
    </location>
</feature>
<dbReference type="Proteomes" id="UP000688947">
    <property type="component" value="Unassembled WGS sequence"/>
</dbReference>
<feature type="region of interest" description="Disordered" evidence="1">
    <location>
        <begin position="356"/>
        <end position="387"/>
    </location>
</feature>
<comment type="caution">
    <text evidence="2">The sequence shown here is derived from an EMBL/GenBank/DDBJ whole genome shotgun (WGS) entry which is preliminary data.</text>
</comment>
<dbReference type="OrthoDB" id="106155at2759"/>
<reference evidence="2" key="1">
    <citation type="submission" date="2021-01" db="EMBL/GenBank/DDBJ databases">
        <title>Phytophthora aleatoria, a newly-described species from Pinus radiata is distinct from Phytophthora cactorum isolates based on comparative genomics.</title>
        <authorList>
            <person name="Mcdougal R."/>
            <person name="Panda P."/>
            <person name="Williams N."/>
            <person name="Studholme D.J."/>
        </authorList>
    </citation>
    <scope>NUCLEOTIDE SEQUENCE</scope>
    <source>
        <strain evidence="2">NZFS 3830</strain>
    </source>
</reference>
<dbReference type="CDD" id="cd14686">
    <property type="entry name" value="bZIP"/>
    <property type="match status" value="1"/>
</dbReference>